<dbReference type="OrthoDB" id="5089136at2759"/>
<dbReference type="AlphaFoldDB" id="A0A9P5AVG7"/>
<protein>
    <submittedName>
        <fullName evidence="2">Uncharacterized protein</fullName>
    </submittedName>
</protein>
<reference evidence="2" key="1">
    <citation type="journal article" date="2017" name="Mycologia">
        <title>Fusarium algeriense, sp. nov., a novel toxigenic crown rot pathogen of durum wheat from Algeria is nested in the Fusarium burgessii species complex.</title>
        <authorList>
            <person name="Laraba I."/>
            <person name="Keddad A."/>
            <person name="Boureghda H."/>
            <person name="Abdallah N."/>
            <person name="Vaughan M.M."/>
            <person name="Proctor R.H."/>
            <person name="Busman M."/>
            <person name="O'Donnell K."/>
        </authorList>
    </citation>
    <scope>NUCLEOTIDE SEQUENCE</scope>
    <source>
        <strain evidence="2">NRRL 25174</strain>
    </source>
</reference>
<feature type="compositionally biased region" description="Acidic residues" evidence="1">
    <location>
        <begin position="205"/>
        <end position="215"/>
    </location>
</feature>
<evidence type="ECO:0000256" key="1">
    <source>
        <dbReference type="SAM" id="MobiDB-lite"/>
    </source>
</evidence>
<keyword evidence="3" id="KW-1185">Reference proteome</keyword>
<name>A0A9P5AVG7_9HYPO</name>
<reference evidence="2" key="2">
    <citation type="submission" date="2020-02" db="EMBL/GenBank/DDBJ databases">
        <title>Identification and distribution of gene clusters putatively required for synthesis of sphingolipid metabolism inhibitors in phylogenetically diverse species of the filamentous fungus Fusarium.</title>
        <authorList>
            <person name="Kim H.-S."/>
            <person name="Busman M."/>
            <person name="Brown D.W."/>
            <person name="Divon H."/>
            <person name="Uhlig S."/>
            <person name="Proctor R.H."/>
        </authorList>
    </citation>
    <scope>NUCLEOTIDE SEQUENCE</scope>
    <source>
        <strain evidence="2">NRRL 25174</strain>
    </source>
</reference>
<proteinExistence type="predicted"/>
<dbReference type="Proteomes" id="UP000730481">
    <property type="component" value="Unassembled WGS sequence"/>
</dbReference>
<sequence length="215" mass="24916">MAHFASLTVTTLAHIGNWQAALLEVQSQYPAIRPDAPEREPTLLPPPLPVKQQMDQFGGWNRKIKSNLTNLERLVTNHEERMSGMVMRALFGMLQATTNKIQQKIWDIDPQRLQREMNDIFGQMDRNYDALDDIQQRMQDAFEAREQDNNPDFDPVYFRHLHRMWQELDEMGDRIDQTDQELHALAQHLHPGFASEAGAEHENQEGNEGDDGEEN</sequence>
<comment type="caution">
    <text evidence="2">The sequence shown here is derived from an EMBL/GenBank/DDBJ whole genome shotgun (WGS) entry which is preliminary data.</text>
</comment>
<evidence type="ECO:0000313" key="3">
    <source>
        <dbReference type="Proteomes" id="UP000730481"/>
    </source>
</evidence>
<accession>A0A9P5AVG7</accession>
<gene>
    <name evidence="2" type="ORF">FBEOM_1494</name>
</gene>
<organism evidence="2 3">
    <name type="scientific">Fusarium beomiforme</name>
    <dbReference type="NCBI Taxonomy" id="44412"/>
    <lineage>
        <taxon>Eukaryota</taxon>
        <taxon>Fungi</taxon>
        <taxon>Dikarya</taxon>
        <taxon>Ascomycota</taxon>
        <taxon>Pezizomycotina</taxon>
        <taxon>Sordariomycetes</taxon>
        <taxon>Hypocreomycetidae</taxon>
        <taxon>Hypocreales</taxon>
        <taxon>Nectriaceae</taxon>
        <taxon>Fusarium</taxon>
        <taxon>Fusarium burgessii species complex</taxon>
    </lineage>
</organism>
<evidence type="ECO:0000313" key="2">
    <source>
        <dbReference type="EMBL" id="KAF4344527.1"/>
    </source>
</evidence>
<dbReference type="EMBL" id="PVQB02000048">
    <property type="protein sequence ID" value="KAF4344527.1"/>
    <property type="molecule type" value="Genomic_DNA"/>
</dbReference>
<feature type="region of interest" description="Disordered" evidence="1">
    <location>
        <begin position="193"/>
        <end position="215"/>
    </location>
</feature>